<evidence type="ECO:0000313" key="2">
    <source>
        <dbReference type="Proteomes" id="UP000228756"/>
    </source>
</evidence>
<dbReference type="EMBL" id="PFCJ01000008">
    <property type="protein sequence ID" value="PIR72600.1"/>
    <property type="molecule type" value="Genomic_DNA"/>
</dbReference>
<sequence>MNQKNLQNTKKEIIIKVSLLEAAMILKLRKYNYGEFKIIKMNGNPTRIVLEGSEMLKASDGMALSLDTDKSSML</sequence>
<dbReference type="AlphaFoldDB" id="A0A2M6NSG8"/>
<name>A0A2M6NSG8_9BACT</name>
<accession>A0A2M6NSG8</accession>
<protein>
    <submittedName>
        <fullName evidence="1">Uncharacterized protein</fullName>
    </submittedName>
</protein>
<proteinExistence type="predicted"/>
<reference evidence="2" key="1">
    <citation type="submission" date="2017-09" db="EMBL/GenBank/DDBJ databases">
        <title>Depth-based differentiation of microbial function through sediment-hosted aquifers and enrichment of novel symbionts in the deep terrestrial subsurface.</title>
        <authorList>
            <person name="Probst A.J."/>
            <person name="Ladd B."/>
            <person name="Jarett J.K."/>
            <person name="Geller-Mcgrath D.E."/>
            <person name="Sieber C.M.K."/>
            <person name="Emerson J.B."/>
            <person name="Anantharaman K."/>
            <person name="Thomas B.C."/>
            <person name="Malmstrom R."/>
            <person name="Stieglmeier M."/>
            <person name="Klingl A."/>
            <person name="Woyke T."/>
            <person name="Ryan C.M."/>
            <person name="Banfield J.F."/>
        </authorList>
    </citation>
    <scope>NUCLEOTIDE SEQUENCE [LARGE SCALE GENOMIC DNA]</scope>
</reference>
<gene>
    <name evidence="1" type="ORF">COU42_00750</name>
</gene>
<organism evidence="1 2">
    <name type="scientific">Candidatus Nealsonbacteria bacterium CG10_big_fil_rev_8_21_14_0_10_36_24</name>
    <dbReference type="NCBI Taxonomy" id="1974710"/>
    <lineage>
        <taxon>Bacteria</taxon>
        <taxon>Candidatus Nealsoniibacteriota</taxon>
    </lineage>
</organism>
<evidence type="ECO:0000313" key="1">
    <source>
        <dbReference type="EMBL" id="PIR72600.1"/>
    </source>
</evidence>
<dbReference type="Proteomes" id="UP000228756">
    <property type="component" value="Unassembled WGS sequence"/>
</dbReference>
<comment type="caution">
    <text evidence="1">The sequence shown here is derived from an EMBL/GenBank/DDBJ whole genome shotgun (WGS) entry which is preliminary data.</text>
</comment>